<gene>
    <name evidence="12" type="ORF">FMM72_04480</name>
</gene>
<dbReference type="SUPFAM" id="SSF51905">
    <property type="entry name" value="FAD/NAD(P)-binding domain"/>
    <property type="match status" value="1"/>
</dbReference>
<dbReference type="EMBL" id="VIQT01000009">
    <property type="protein sequence ID" value="NDO38507.1"/>
    <property type="molecule type" value="Genomic_DNA"/>
</dbReference>
<comment type="cofactor">
    <cofactor evidence="1">
        <name>FMN</name>
        <dbReference type="ChEBI" id="CHEBI:58210"/>
    </cofactor>
</comment>
<evidence type="ECO:0000256" key="4">
    <source>
        <dbReference type="ARBA" id="ARBA00022630"/>
    </source>
</evidence>
<dbReference type="AlphaFoldDB" id="A0A845SX53"/>
<keyword evidence="4" id="KW-0285">Flavoprotein</keyword>
<evidence type="ECO:0000259" key="10">
    <source>
        <dbReference type="Pfam" id="PF00724"/>
    </source>
</evidence>
<feature type="domain" description="FAD/NAD(P)-binding" evidence="11">
    <location>
        <begin position="364"/>
        <end position="590"/>
    </location>
</feature>
<comment type="cofactor">
    <cofactor evidence="2">
        <name>[4Fe-4S] cluster</name>
        <dbReference type="ChEBI" id="CHEBI:49883"/>
    </cofactor>
</comment>
<dbReference type="CDD" id="cd02803">
    <property type="entry name" value="OYE_like_FMN_family"/>
    <property type="match status" value="1"/>
</dbReference>
<dbReference type="Gene3D" id="3.40.50.720">
    <property type="entry name" value="NAD(P)-binding Rossmann-like Domain"/>
    <property type="match status" value="1"/>
</dbReference>
<evidence type="ECO:0000256" key="9">
    <source>
        <dbReference type="ARBA" id="ARBA00023014"/>
    </source>
</evidence>
<comment type="similarity">
    <text evidence="3">In the N-terminal section; belongs to the NADH:flavin oxidoreductase/NADH oxidase family.</text>
</comment>
<evidence type="ECO:0000259" key="11">
    <source>
        <dbReference type="Pfam" id="PF07992"/>
    </source>
</evidence>
<organism evidence="12 13">
    <name type="scientific">Anaerotruncus colihominis</name>
    <dbReference type="NCBI Taxonomy" id="169435"/>
    <lineage>
        <taxon>Bacteria</taxon>
        <taxon>Bacillati</taxon>
        <taxon>Bacillota</taxon>
        <taxon>Clostridia</taxon>
        <taxon>Eubacteriales</taxon>
        <taxon>Oscillospiraceae</taxon>
        <taxon>Anaerotruncus</taxon>
    </lineage>
</organism>
<name>A0A845SX53_9FIRM</name>
<proteinExistence type="inferred from homology"/>
<dbReference type="PRINTS" id="PR00368">
    <property type="entry name" value="FADPNR"/>
</dbReference>
<dbReference type="PANTHER" id="PTHR42917">
    <property type="entry name" value="2,4-DIENOYL-COA REDUCTASE"/>
    <property type="match status" value="1"/>
</dbReference>
<dbReference type="Proteomes" id="UP000462501">
    <property type="component" value="Unassembled WGS sequence"/>
</dbReference>
<dbReference type="GO" id="GO:0010181">
    <property type="term" value="F:FMN binding"/>
    <property type="evidence" value="ECO:0007669"/>
    <property type="project" value="InterPro"/>
</dbReference>
<dbReference type="InterPro" id="IPR036188">
    <property type="entry name" value="FAD/NAD-bd_sf"/>
</dbReference>
<evidence type="ECO:0000256" key="2">
    <source>
        <dbReference type="ARBA" id="ARBA00001966"/>
    </source>
</evidence>
<dbReference type="InterPro" id="IPR023753">
    <property type="entry name" value="FAD/NAD-binding_dom"/>
</dbReference>
<reference evidence="12 13" key="1">
    <citation type="submission" date="2019-06" db="EMBL/GenBank/DDBJ databases">
        <title>Draft genome sequences of 15 bacterial species constituting the stable defined intestinal microbiota of the GM15 gnotobiotic mouse model.</title>
        <authorList>
            <person name="Elie C."/>
            <person name="Mathieu A."/>
            <person name="Saliou A."/>
            <person name="Darnaud M."/>
            <person name="Leulier F."/>
            <person name="Tamellini A."/>
        </authorList>
    </citation>
    <scope>NUCLEOTIDE SEQUENCE [LARGE SCALE GENOMIC DNA]</scope>
    <source>
        <strain evidence="12 13">JM4-15</strain>
    </source>
</reference>
<dbReference type="InterPro" id="IPR001155">
    <property type="entry name" value="OxRdtase_FMN_N"/>
</dbReference>
<keyword evidence="8" id="KW-0408">Iron</keyword>
<evidence type="ECO:0008006" key="14">
    <source>
        <dbReference type="Google" id="ProtNLM"/>
    </source>
</evidence>
<evidence type="ECO:0000313" key="12">
    <source>
        <dbReference type="EMBL" id="NDO38507.1"/>
    </source>
</evidence>
<evidence type="ECO:0000256" key="1">
    <source>
        <dbReference type="ARBA" id="ARBA00001917"/>
    </source>
</evidence>
<dbReference type="Gene3D" id="3.50.50.60">
    <property type="entry name" value="FAD/NAD(P)-binding domain"/>
    <property type="match status" value="1"/>
</dbReference>
<evidence type="ECO:0000313" key="13">
    <source>
        <dbReference type="Proteomes" id="UP000462501"/>
    </source>
</evidence>
<dbReference type="Pfam" id="PF00724">
    <property type="entry name" value="Oxidored_FMN"/>
    <property type="match status" value="1"/>
</dbReference>
<evidence type="ECO:0000256" key="3">
    <source>
        <dbReference type="ARBA" id="ARBA00011048"/>
    </source>
</evidence>
<keyword evidence="6" id="KW-0479">Metal-binding</keyword>
<keyword evidence="5" id="KW-0288">FMN</keyword>
<feature type="domain" description="NADH:flavin oxidoreductase/NADH oxidase N-terminal" evidence="10">
    <location>
        <begin position="6"/>
        <end position="311"/>
    </location>
</feature>
<dbReference type="GO" id="GO:0016491">
    <property type="term" value="F:oxidoreductase activity"/>
    <property type="evidence" value="ECO:0007669"/>
    <property type="project" value="UniProtKB-KW"/>
</dbReference>
<evidence type="ECO:0000256" key="6">
    <source>
        <dbReference type="ARBA" id="ARBA00022723"/>
    </source>
</evidence>
<dbReference type="SUPFAM" id="SSF51395">
    <property type="entry name" value="FMN-linked oxidoreductases"/>
    <property type="match status" value="1"/>
</dbReference>
<dbReference type="Pfam" id="PF07992">
    <property type="entry name" value="Pyr_redox_2"/>
    <property type="match status" value="1"/>
</dbReference>
<dbReference type="PANTHER" id="PTHR42917:SF2">
    <property type="entry name" value="2,4-DIENOYL-COA REDUCTASE [(2E)-ENOYL-COA-PRODUCING]"/>
    <property type="match status" value="1"/>
</dbReference>
<evidence type="ECO:0000256" key="8">
    <source>
        <dbReference type="ARBA" id="ARBA00023004"/>
    </source>
</evidence>
<comment type="caution">
    <text evidence="12">The sequence shown here is derived from an EMBL/GenBank/DDBJ whole genome shotgun (WGS) entry which is preliminary data.</text>
</comment>
<keyword evidence="9" id="KW-0411">Iron-sulfur</keyword>
<keyword evidence="7" id="KW-0560">Oxidoreductase</keyword>
<dbReference type="GO" id="GO:0051536">
    <property type="term" value="F:iron-sulfur cluster binding"/>
    <property type="evidence" value="ECO:0007669"/>
    <property type="project" value="UniProtKB-KW"/>
</dbReference>
<dbReference type="InterPro" id="IPR013785">
    <property type="entry name" value="Aldolase_TIM"/>
</dbReference>
<dbReference type="Gene3D" id="3.20.20.70">
    <property type="entry name" value="Aldolase class I"/>
    <property type="match status" value="1"/>
</dbReference>
<dbReference type="RefSeq" id="WP_306815409.1">
    <property type="nucleotide sequence ID" value="NZ_JANJZM010000007.1"/>
</dbReference>
<dbReference type="PRINTS" id="PR00469">
    <property type="entry name" value="PNDRDTASEII"/>
</dbReference>
<protein>
    <recommendedName>
        <fullName evidence="14">NADH oxidase</fullName>
    </recommendedName>
</protein>
<accession>A0A845SX53</accession>
<sequence>MMSVLDPVRIGNVEMKNRVVFPSMCVFFCDSEGYINETMIEYVHERAVGGAGLLIIPGSPHGKVGPGRPALSHNGYIPGWEKLVAVVHEHGAKLFCQLHPAKFQAGRGFAIDDVNDFTPEYIHSLIESYADCAVRAKMAGVDGVEIHGAHAHEVAQFMSPFYNKRTDSYGGSTENRARFGVEIVEGIKRKTGADYPLIFRISGNEMVQGGREIEETVEIARLLEKAGADALHVSCGMPESEYAISMPMDMDDLFNVDSAAAVKAAVSVPVIAVDRIATMEEADAVIKSKKADLAALARAQLADPDIVAKYEGRVPGPVRRCIGCNQGCRDAAVYKKIRCMQNARLGFESTLNYLPVSQEQAQRKIMIVGAGPAGLEAAYDLSLRGFRPTVYEKEAAPGGLLNLASLPPKKERMNDLTHFRVEALKQAGIEIHYNVEVTPELVAKQAPDVLIVATGSTTAMPPIVGLDAQIVATADDVLAGRRMMEGKHIVVIGGGLVGCEAADYLAVNGCHVEIIEMSDQVAGGLNKSRRHFLMQRMTEKDVTVRLLTKVERIDADEIQVCSADYSYAIKNVDGVVLAAGRRPADMLSQQVKELLPQTCIYVVGDAQKPGVALDAIHQAARVAAQI</sequence>
<evidence type="ECO:0000256" key="7">
    <source>
        <dbReference type="ARBA" id="ARBA00023002"/>
    </source>
</evidence>
<evidence type="ECO:0000256" key="5">
    <source>
        <dbReference type="ARBA" id="ARBA00022643"/>
    </source>
</evidence>
<dbReference type="InterPro" id="IPR051793">
    <property type="entry name" value="NADH:flavin_oxidoreductase"/>
</dbReference>
<dbReference type="GO" id="GO:0046872">
    <property type="term" value="F:metal ion binding"/>
    <property type="evidence" value="ECO:0007669"/>
    <property type="project" value="UniProtKB-KW"/>
</dbReference>